<keyword evidence="8" id="KW-1185">Reference proteome</keyword>
<dbReference type="Pfam" id="PF09138">
    <property type="entry name" value="Urm1"/>
    <property type="match status" value="1"/>
</dbReference>
<comment type="similarity">
    <text evidence="6 7">Belongs to the URM1 family.</text>
</comment>
<gene>
    <name evidence="9" type="primary">LOC105360214</name>
</gene>
<dbReference type="GO" id="GO:0034227">
    <property type="term" value="P:tRNA thio-modification"/>
    <property type="evidence" value="ECO:0007669"/>
    <property type="project" value="UniProtKB-UniRule"/>
</dbReference>
<name>A0AAJ6YCF6_9HYME</name>
<dbReference type="GO" id="GO:0002098">
    <property type="term" value="P:tRNA wobble uridine modification"/>
    <property type="evidence" value="ECO:0007669"/>
    <property type="project" value="UniProtKB-UniRule"/>
</dbReference>
<evidence type="ECO:0000256" key="7">
    <source>
        <dbReference type="RuleBase" id="RU361182"/>
    </source>
</evidence>
<dbReference type="RefSeq" id="XP_011495359.1">
    <property type="nucleotide sequence ID" value="XM_011497057.1"/>
</dbReference>
<evidence type="ECO:0000313" key="9">
    <source>
        <dbReference type="RefSeq" id="XP_011495359.1"/>
    </source>
</evidence>
<dbReference type="PANTHER" id="PTHR14986">
    <property type="entry name" value="RURM1 PROTEIN"/>
    <property type="match status" value="1"/>
</dbReference>
<evidence type="ECO:0000256" key="1">
    <source>
        <dbReference type="ARBA" id="ARBA00004496"/>
    </source>
</evidence>
<dbReference type="SUPFAM" id="SSF54285">
    <property type="entry name" value="MoaD/ThiS"/>
    <property type="match status" value="1"/>
</dbReference>
<dbReference type="FunFam" id="3.10.20.30:FF:000021">
    <property type="entry name" value="Ubiquitin-related modifier 1"/>
    <property type="match status" value="1"/>
</dbReference>
<sequence length="104" mass="11805">MTECSDKLPLTIEFGGGVELLLYDKIKKHNISLPGDRIWTLGDLVLWLKNNMIKERCELFIQNDTVRPGILVLVNDADWELLGQTKYVLQPHDSVLFISTLHGG</sequence>
<evidence type="ECO:0000256" key="5">
    <source>
        <dbReference type="ARBA" id="ARBA00022786"/>
    </source>
</evidence>
<feature type="modified residue" description="1-thioglycine" evidence="6">
    <location>
        <position position="104"/>
    </location>
</feature>
<dbReference type="CTD" id="81605"/>
<dbReference type="HAMAP" id="MF_03048">
    <property type="entry name" value="Urm1"/>
    <property type="match status" value="1"/>
</dbReference>
<comment type="PTM">
    <text evidence="6">C-terminal thiocarboxylation occurs in 2 steps, it is first acyl-adenylated (-COAMP) via the hesA/moeB/thiF part of the MOCS3/UBA4 homolog, then thiocarboxylated (-COSH) via the rhodanese domain of the MOCS3/UBA4 homolog.</text>
</comment>
<dbReference type="InterPro" id="IPR016155">
    <property type="entry name" value="Mopterin_synth/thiamin_S_b"/>
</dbReference>
<keyword evidence="3 6" id="KW-1017">Isopeptide bond</keyword>
<evidence type="ECO:0000256" key="6">
    <source>
        <dbReference type="HAMAP-Rule" id="MF_03048"/>
    </source>
</evidence>
<comment type="function">
    <text evidence="6">Acts as a sulfur carrier required for 2-thiolation of mcm(5)S(2)U at tRNA wobble positions of cytosolic tRNA(Lys), tRNA(Glu) and tRNA(Gln). Serves as sulfur donor in tRNA 2-thiolation reaction by being thiocarboxylated (-COSH) at its C-terminus by the MOCS3/UBA4 homolog. The sulfur is then transferred to tRNA to form 2-thiolation of mcm(5)S(2)U. Also acts as a ubiquitin-like protein (UBL) that is covalently conjugated via an isopeptide bond to lysine residues of target proteins. The thiocarboxylated form serves as substrate for conjugation and oxidative stress specifically induces the formation of UBL-protein conjugates.</text>
</comment>
<dbReference type="GeneID" id="105360214"/>
<keyword evidence="2 6" id="KW-0963">Cytoplasm</keyword>
<dbReference type="Gene3D" id="3.10.20.30">
    <property type="match status" value="1"/>
</dbReference>
<evidence type="ECO:0000256" key="3">
    <source>
        <dbReference type="ARBA" id="ARBA00022499"/>
    </source>
</evidence>
<dbReference type="InterPro" id="IPR015221">
    <property type="entry name" value="Urm1"/>
</dbReference>
<dbReference type="AlphaFoldDB" id="A0AAJ6YCF6"/>
<comment type="pathway">
    <text evidence="6 7">tRNA modification; 5-methoxycarbonylmethyl-2-thiouridine-tRNA biosynthesis.</text>
</comment>
<reference evidence="9" key="1">
    <citation type="submission" date="2025-08" db="UniProtKB">
        <authorList>
            <consortium name="RefSeq"/>
        </authorList>
    </citation>
    <scope>IDENTIFICATION</scope>
</reference>
<keyword evidence="4 6" id="KW-0819">tRNA processing</keyword>
<proteinExistence type="inferred from homology"/>
<keyword evidence="5 6" id="KW-0833">Ubl conjugation pathway</keyword>
<dbReference type="CDD" id="cd01764">
    <property type="entry name" value="Ubl_Urm1"/>
    <property type="match status" value="1"/>
</dbReference>
<evidence type="ECO:0000313" key="8">
    <source>
        <dbReference type="Proteomes" id="UP000695007"/>
    </source>
</evidence>
<feature type="cross-link" description="Glycyl lysine isopeptide (Gly-Lys) (interchain with K-? in acceptor proteins)" evidence="6">
    <location>
        <position position="104"/>
    </location>
</feature>
<evidence type="ECO:0000256" key="4">
    <source>
        <dbReference type="ARBA" id="ARBA00022694"/>
    </source>
</evidence>
<comment type="subcellular location">
    <subcellularLocation>
        <location evidence="1 6 7">Cytoplasm</location>
    </subcellularLocation>
</comment>
<dbReference type="Proteomes" id="UP000695007">
    <property type="component" value="Unplaced"/>
</dbReference>
<dbReference type="GO" id="GO:0005829">
    <property type="term" value="C:cytosol"/>
    <property type="evidence" value="ECO:0007669"/>
    <property type="project" value="UniProtKB-UniRule"/>
</dbReference>
<organism evidence="8 9">
    <name type="scientific">Ceratosolen solmsi marchali</name>
    <dbReference type="NCBI Taxonomy" id="326594"/>
    <lineage>
        <taxon>Eukaryota</taxon>
        <taxon>Metazoa</taxon>
        <taxon>Ecdysozoa</taxon>
        <taxon>Arthropoda</taxon>
        <taxon>Hexapoda</taxon>
        <taxon>Insecta</taxon>
        <taxon>Pterygota</taxon>
        <taxon>Neoptera</taxon>
        <taxon>Endopterygota</taxon>
        <taxon>Hymenoptera</taxon>
        <taxon>Apocrita</taxon>
        <taxon>Proctotrupomorpha</taxon>
        <taxon>Chalcidoidea</taxon>
        <taxon>Agaonidae</taxon>
        <taxon>Agaoninae</taxon>
        <taxon>Ceratosolen</taxon>
    </lineage>
</organism>
<protein>
    <recommendedName>
        <fullName evidence="6">Ubiquitin-related modifier 1 homolog</fullName>
    </recommendedName>
</protein>
<dbReference type="InterPro" id="IPR012675">
    <property type="entry name" value="Beta-grasp_dom_sf"/>
</dbReference>
<dbReference type="PIRSF" id="PIRSF037379">
    <property type="entry name" value="Ubiquitin-related_modifier_1"/>
    <property type="match status" value="1"/>
</dbReference>
<evidence type="ECO:0000256" key="2">
    <source>
        <dbReference type="ARBA" id="ARBA00022490"/>
    </source>
</evidence>
<accession>A0AAJ6YCF6</accession>
<dbReference type="GO" id="GO:0032447">
    <property type="term" value="P:protein urmylation"/>
    <property type="evidence" value="ECO:0007669"/>
    <property type="project" value="UniProtKB-UniRule"/>
</dbReference>